<keyword evidence="2" id="KW-1133">Transmembrane helix</keyword>
<evidence type="ECO:0000256" key="1">
    <source>
        <dbReference type="SAM" id="Coils"/>
    </source>
</evidence>
<sequence>MRLKRIFSFFVACVVLFSLGFSGTKSFAATMINQDELKAYLTEIRLTQVELEDYLAYYDLTLDELESVAELRDTLGPTVTPETLQNLLNEYEMTEEELTDLLIEYGELEEGESIIDTFHFIYDIEDLINLEMDYDEEDMEYDEEEMLDLMDGLFTEIGLTDEELERFMNHLLPIVEDPAFEDRLMAISDRMDQFEYFETIDELSAEQVAELLSIYNDLQSLLQIQFKFALIQDGVTTNLSLEALFKLDELTNASLLVSIYDLSGNLLLDFKLTGEMIGSNLVKETGNDLKQSTEVISKVVDVKSKVVDVKKIKKKPTHKTVKGGVLPKTAGNYLFGSLIGLIMIAFAFGLFRKARLVK</sequence>
<evidence type="ECO:0000313" key="4">
    <source>
        <dbReference type="EMBL" id="PEJ30275.1"/>
    </source>
</evidence>
<feature type="chain" id="PRO_5043387613" evidence="3">
    <location>
        <begin position="29"/>
        <end position="358"/>
    </location>
</feature>
<accession>A0AAX0RXF2</accession>
<proteinExistence type="predicted"/>
<feature type="transmembrane region" description="Helical" evidence="2">
    <location>
        <begin position="333"/>
        <end position="351"/>
    </location>
</feature>
<evidence type="ECO:0000256" key="3">
    <source>
        <dbReference type="SAM" id="SignalP"/>
    </source>
</evidence>
<protein>
    <submittedName>
        <fullName evidence="4">Processed acidic surface protein</fullName>
    </submittedName>
</protein>
<dbReference type="InterPro" id="IPR030832">
    <property type="entry name" value="Acidic_LPXTA"/>
</dbReference>
<keyword evidence="1" id="KW-0175">Coiled coil</keyword>
<evidence type="ECO:0000256" key="2">
    <source>
        <dbReference type="SAM" id="Phobius"/>
    </source>
</evidence>
<evidence type="ECO:0000313" key="5">
    <source>
        <dbReference type="Proteomes" id="UP000220106"/>
    </source>
</evidence>
<dbReference type="Proteomes" id="UP000220106">
    <property type="component" value="Unassembled WGS sequence"/>
</dbReference>
<keyword evidence="2" id="KW-0812">Transmembrane</keyword>
<keyword evidence="2" id="KW-0472">Membrane</keyword>
<keyword evidence="3" id="KW-0732">Signal</keyword>
<organism evidence="4 5">
    <name type="scientific">Peribacillus butanolivorans</name>
    <dbReference type="NCBI Taxonomy" id="421767"/>
    <lineage>
        <taxon>Bacteria</taxon>
        <taxon>Bacillati</taxon>
        <taxon>Bacillota</taxon>
        <taxon>Bacilli</taxon>
        <taxon>Bacillales</taxon>
        <taxon>Bacillaceae</taxon>
        <taxon>Peribacillus</taxon>
    </lineage>
</organism>
<feature type="coiled-coil region" evidence="1">
    <location>
        <begin position="84"/>
        <end position="111"/>
    </location>
</feature>
<gene>
    <name evidence="4" type="ORF">CN689_21110</name>
</gene>
<name>A0AAX0RXF2_9BACI</name>
<dbReference type="EMBL" id="NUEQ01000034">
    <property type="protein sequence ID" value="PEJ30275.1"/>
    <property type="molecule type" value="Genomic_DNA"/>
</dbReference>
<comment type="caution">
    <text evidence="4">The sequence shown here is derived from an EMBL/GenBank/DDBJ whole genome shotgun (WGS) entry which is preliminary data.</text>
</comment>
<dbReference type="NCBIfam" id="TIGR04383">
    <property type="entry name" value="acidic_w_LPXTA"/>
    <property type="match status" value="1"/>
</dbReference>
<feature type="signal peptide" evidence="3">
    <location>
        <begin position="1"/>
        <end position="28"/>
    </location>
</feature>
<reference evidence="4 5" key="1">
    <citation type="submission" date="2017-09" db="EMBL/GenBank/DDBJ databases">
        <title>Large-scale bioinformatics analysis of Bacillus genomes uncovers conserved roles of natural products in bacterial physiology.</title>
        <authorList>
            <consortium name="Agbiome Team Llc"/>
            <person name="Bleich R.M."/>
            <person name="Kirk G.J."/>
            <person name="Santa Maria K.C."/>
            <person name="Allen S.E."/>
            <person name="Farag S."/>
            <person name="Shank E.A."/>
            <person name="Bowers A."/>
        </authorList>
    </citation>
    <scope>NUCLEOTIDE SEQUENCE [LARGE SCALE GENOMIC DNA]</scope>
    <source>
        <strain evidence="4 5">AFS003229</strain>
    </source>
</reference>
<dbReference type="AlphaFoldDB" id="A0AAX0RXF2"/>